<evidence type="ECO:0000313" key="6">
    <source>
        <dbReference type="Proteomes" id="UP000068196"/>
    </source>
</evidence>
<dbReference type="Gene3D" id="3.60.21.10">
    <property type="match status" value="1"/>
</dbReference>
<dbReference type="AlphaFoldDB" id="A0A0U5B5N6"/>
<dbReference type="GO" id="GO:0016020">
    <property type="term" value="C:membrane"/>
    <property type="evidence" value="ECO:0007669"/>
    <property type="project" value="GOC"/>
</dbReference>
<dbReference type="SUPFAM" id="SSF56300">
    <property type="entry name" value="Metallo-dependent phosphatases"/>
    <property type="match status" value="1"/>
</dbReference>
<feature type="transmembrane region" description="Helical" evidence="3">
    <location>
        <begin position="6"/>
        <end position="24"/>
    </location>
</feature>
<proteinExistence type="predicted"/>
<dbReference type="PANTHER" id="PTHR31302:SF31">
    <property type="entry name" value="PHOSPHODIESTERASE YAEI"/>
    <property type="match status" value="1"/>
</dbReference>
<feature type="domain" description="Calcineurin-like phosphoesterase" evidence="4">
    <location>
        <begin position="130"/>
        <end position="295"/>
    </location>
</feature>
<keyword evidence="3" id="KW-0472">Membrane</keyword>
<dbReference type="GO" id="GO:0046872">
    <property type="term" value="F:metal ion binding"/>
    <property type="evidence" value="ECO:0007669"/>
    <property type="project" value="UniProtKB-KW"/>
</dbReference>
<feature type="transmembrane region" description="Helical" evidence="3">
    <location>
        <begin position="31"/>
        <end position="47"/>
    </location>
</feature>
<dbReference type="PANTHER" id="PTHR31302">
    <property type="entry name" value="TRANSMEMBRANE PROTEIN WITH METALLOPHOSPHOESTERASE DOMAIN-RELATED"/>
    <property type="match status" value="1"/>
</dbReference>
<sequence length="370" mass="42384">MLSPILFIFTFFTLYFLMHLYLYFRLHPRHLVIKLLLILAFLSPLFIRLSDHYLSPFLSFLISFSALFWMGFLLYFIIFDLILRPFTKRLSFSLGMAILFSLYSYYETLKPEVIYLTITSSKIPQETSPFRILQISDLHLGPVMGLDKIDIVKKAVQRFKPQLIVSTGDLVDGNMDNKADLKFALKTIDAPYGKIAIVGNHEYYRGIEKALTFTEDAGFKVLRGDIYEIENFLVIAGLDDDDCRYFKRCKGPLDEKVFLKEVPKGKFVILLKHKPRVNPSAYGLFDLMLSGHTHGGLYYPVGKWLLKYFFDLEYPGLHTLTQGGYLLVSKGLGTGGPPMRFLTPPDLVIIELRTGKESSLPVLQVLSDQL</sequence>
<dbReference type="Proteomes" id="UP000068196">
    <property type="component" value="Chromosome"/>
</dbReference>
<keyword evidence="3" id="KW-1133">Transmembrane helix</keyword>
<dbReference type="InterPro" id="IPR029052">
    <property type="entry name" value="Metallo-depent_PP-like"/>
</dbReference>
<evidence type="ECO:0000313" key="5">
    <source>
        <dbReference type="EMBL" id="BAU23392.1"/>
    </source>
</evidence>
<feature type="transmembrane region" description="Helical" evidence="3">
    <location>
        <begin position="53"/>
        <end position="78"/>
    </location>
</feature>
<keyword evidence="1" id="KW-0479">Metal-binding</keyword>
<accession>A0A0U5B5N6</accession>
<protein>
    <submittedName>
        <fullName evidence="5">Metallophosphoesterase</fullName>
    </submittedName>
</protein>
<feature type="transmembrane region" description="Helical" evidence="3">
    <location>
        <begin position="90"/>
        <end position="106"/>
    </location>
</feature>
<dbReference type="STRING" id="1653476.THC_1008"/>
<dbReference type="EMBL" id="AP014945">
    <property type="protein sequence ID" value="BAU23392.1"/>
    <property type="molecule type" value="Genomic_DNA"/>
</dbReference>
<dbReference type="InterPro" id="IPR004843">
    <property type="entry name" value="Calcineurin-like_PHP"/>
</dbReference>
<evidence type="ECO:0000256" key="1">
    <source>
        <dbReference type="ARBA" id="ARBA00022723"/>
    </source>
</evidence>
<reference evidence="6" key="2">
    <citation type="journal article" date="2016" name="Int. J. Syst. Evol. Microbiol.">
        <title>Caldimicrobium thiodismutans sp. nov., a sulfur-disproportionating bacterium isolated from a hot spring.</title>
        <authorList>
            <person name="Kojima H."/>
            <person name="Umezawa K."/>
            <person name="Fukui M."/>
        </authorList>
    </citation>
    <scope>NUCLEOTIDE SEQUENCE [LARGE SCALE GENOMIC DNA]</scope>
    <source>
        <strain evidence="6">TF1</strain>
    </source>
</reference>
<dbReference type="Pfam" id="PF00149">
    <property type="entry name" value="Metallophos"/>
    <property type="match status" value="1"/>
</dbReference>
<dbReference type="CDD" id="cd07385">
    <property type="entry name" value="MPP_YkuE_C"/>
    <property type="match status" value="1"/>
</dbReference>
<keyword evidence="6" id="KW-1185">Reference proteome</keyword>
<reference evidence="5 6" key="1">
    <citation type="journal article" date="2016" name="Int. J. Syst. Evol. Microbiol.">
        <title>Caldimicrobium thiodismutans sp. nov., a sulfur-disproportionating bacterium isolated from a hot spring, and emended description of the genus Caldimicrobium.</title>
        <authorList>
            <person name="Kojima H."/>
            <person name="Umezawa K."/>
            <person name="Fukui M."/>
        </authorList>
    </citation>
    <scope>NUCLEOTIDE SEQUENCE [LARGE SCALE GENOMIC DNA]</scope>
    <source>
        <strain evidence="5 6">TF1</strain>
    </source>
</reference>
<dbReference type="OrthoDB" id="9780884at2"/>
<organism evidence="5 6">
    <name type="scientific">Caldimicrobium thiodismutans</name>
    <dbReference type="NCBI Taxonomy" id="1653476"/>
    <lineage>
        <taxon>Bacteria</taxon>
        <taxon>Pseudomonadati</taxon>
        <taxon>Thermodesulfobacteriota</taxon>
        <taxon>Thermodesulfobacteria</taxon>
        <taxon>Thermodesulfobacteriales</taxon>
        <taxon>Thermodesulfobacteriaceae</taxon>
        <taxon>Caldimicrobium</taxon>
    </lineage>
</organism>
<keyword evidence="3" id="KW-0812">Transmembrane</keyword>
<name>A0A0U5B5N6_9BACT</name>
<evidence type="ECO:0000256" key="2">
    <source>
        <dbReference type="ARBA" id="ARBA00022801"/>
    </source>
</evidence>
<dbReference type="InterPro" id="IPR051158">
    <property type="entry name" value="Metallophosphoesterase_sf"/>
</dbReference>
<evidence type="ECO:0000259" key="4">
    <source>
        <dbReference type="Pfam" id="PF00149"/>
    </source>
</evidence>
<dbReference type="KEGG" id="cthi:THC_1008"/>
<dbReference type="GO" id="GO:0009245">
    <property type="term" value="P:lipid A biosynthetic process"/>
    <property type="evidence" value="ECO:0007669"/>
    <property type="project" value="TreeGrafter"/>
</dbReference>
<dbReference type="GO" id="GO:0008758">
    <property type="term" value="F:UDP-2,3-diacylglucosamine hydrolase activity"/>
    <property type="evidence" value="ECO:0007669"/>
    <property type="project" value="TreeGrafter"/>
</dbReference>
<keyword evidence="2" id="KW-0378">Hydrolase</keyword>
<evidence type="ECO:0000256" key="3">
    <source>
        <dbReference type="SAM" id="Phobius"/>
    </source>
</evidence>
<gene>
    <name evidence="5" type="ORF">THC_1008</name>
</gene>